<sequence length="193" mass="21817">MFNNIWKQTIGDIMAEEHRAAEHHRSAVSHHEAAARYHREASKHYQIGHDHAHAAHQALIALGQAWQAVDHAKTANGYYADHDIDSLQKYMEQVPRFLSKPYDSAGIPQTTLGCAEHHAVAADNHEQAAKHHRRAAQHCDEKNYMMAACEAHLAHGHAQHSIFHGIEAAKHHVDHQTQNPADRRELDAQGWHE</sequence>
<name>A0A2N3PRK8_9PROT</name>
<dbReference type="EMBL" id="PIUM01000024">
    <property type="protein sequence ID" value="PKU23031.1"/>
    <property type="molecule type" value="Genomic_DNA"/>
</dbReference>
<gene>
    <name evidence="2" type="ORF">CWS72_18515</name>
</gene>
<keyword evidence="3" id="KW-1185">Reference proteome</keyword>
<dbReference type="Proteomes" id="UP000233293">
    <property type="component" value="Unassembled WGS sequence"/>
</dbReference>
<comment type="caution">
    <text evidence="2">The sequence shown here is derived from an EMBL/GenBank/DDBJ whole genome shotgun (WGS) entry which is preliminary data.</text>
</comment>
<dbReference type="AlphaFoldDB" id="A0A2N3PRK8"/>
<reference evidence="3" key="1">
    <citation type="submission" date="2017-12" db="EMBL/GenBank/DDBJ databases">
        <title>Draft genome sequence of Telmatospirillum siberiense 26-4b1T, an acidotolerant peatland alphaproteobacterium potentially involved in sulfur cycling.</title>
        <authorList>
            <person name="Hausmann B."/>
            <person name="Pjevac P."/>
            <person name="Schreck K."/>
            <person name="Herbold C.W."/>
            <person name="Daims H."/>
            <person name="Wagner M."/>
            <person name="Pester M."/>
            <person name="Loy A."/>
        </authorList>
    </citation>
    <scope>NUCLEOTIDE SEQUENCE [LARGE SCALE GENOMIC DNA]</scope>
    <source>
        <strain evidence="3">26-4b1</strain>
    </source>
</reference>
<feature type="region of interest" description="Disordered" evidence="1">
    <location>
        <begin position="171"/>
        <end position="193"/>
    </location>
</feature>
<proteinExistence type="predicted"/>
<evidence type="ECO:0000313" key="3">
    <source>
        <dbReference type="Proteomes" id="UP000233293"/>
    </source>
</evidence>
<protein>
    <submittedName>
        <fullName evidence="2">Uncharacterized protein</fullName>
    </submittedName>
</protein>
<accession>A0A2N3PRK8</accession>
<organism evidence="2 3">
    <name type="scientific">Telmatospirillum siberiense</name>
    <dbReference type="NCBI Taxonomy" id="382514"/>
    <lineage>
        <taxon>Bacteria</taxon>
        <taxon>Pseudomonadati</taxon>
        <taxon>Pseudomonadota</taxon>
        <taxon>Alphaproteobacteria</taxon>
        <taxon>Rhodospirillales</taxon>
        <taxon>Rhodospirillaceae</taxon>
        <taxon>Telmatospirillum</taxon>
    </lineage>
</organism>
<evidence type="ECO:0000313" key="2">
    <source>
        <dbReference type="EMBL" id="PKU23031.1"/>
    </source>
</evidence>
<evidence type="ECO:0000256" key="1">
    <source>
        <dbReference type="SAM" id="MobiDB-lite"/>
    </source>
</evidence>